<accession>A0A8B8DTG6</accession>
<dbReference type="GO" id="GO:0032040">
    <property type="term" value="C:small-subunit processome"/>
    <property type="evidence" value="ECO:0007669"/>
    <property type="project" value="TreeGrafter"/>
</dbReference>
<reference evidence="18" key="1">
    <citation type="submission" date="2025-08" db="UniProtKB">
        <authorList>
            <consortium name="RefSeq"/>
        </authorList>
    </citation>
    <scope>IDENTIFICATION</scope>
    <source>
        <tissue evidence="18">Whole sample</tissue>
    </source>
</reference>
<evidence type="ECO:0000259" key="11">
    <source>
        <dbReference type="Pfam" id="PF03813"/>
    </source>
</evidence>
<evidence type="ECO:0000256" key="6">
    <source>
        <dbReference type="ARBA" id="ARBA00022884"/>
    </source>
</evidence>
<feature type="domain" description="Nrap protein" evidence="16">
    <location>
        <begin position="1011"/>
        <end position="1153"/>
    </location>
</feature>
<feature type="domain" description="Nrap protein" evidence="14">
    <location>
        <begin position="656"/>
        <end position="852"/>
    </location>
</feature>
<dbReference type="InterPro" id="IPR035367">
    <property type="entry name" value="Nrap_D2"/>
</dbReference>
<dbReference type="PANTHER" id="PTHR17972:SF0">
    <property type="entry name" value="NUCLEOLAR PROTEIN 6"/>
    <property type="match status" value="1"/>
</dbReference>
<dbReference type="Gene3D" id="1.10.1410.10">
    <property type="match status" value="2"/>
</dbReference>
<dbReference type="Pfam" id="PF17403">
    <property type="entry name" value="Nrap_D2"/>
    <property type="match status" value="1"/>
</dbReference>
<dbReference type="GO" id="GO:0006364">
    <property type="term" value="P:rRNA processing"/>
    <property type="evidence" value="ECO:0007669"/>
    <property type="project" value="TreeGrafter"/>
</dbReference>
<dbReference type="Gene3D" id="3.30.70.3030">
    <property type="match status" value="1"/>
</dbReference>
<comment type="function">
    <text evidence="8">Part of the small subunit (SSU) processome, first precursor of the small eukaryotic ribosomal subunit. During the assembly of the SSU processome in the nucleolus, many ribosome biogenesis factors, an RNA chaperone and ribosomal proteins associate with the nascent pre-rRNA and work in concert to generate RNA folding, modifications, rearrangements and cleavage as well as targeted degradation of pre-ribosomal RNA by the RNA exosome.</text>
</comment>
<keyword evidence="17" id="KW-1185">Reference proteome</keyword>
<dbReference type="AlphaFoldDB" id="A0A8B8DTG6"/>
<keyword evidence="7 9" id="KW-0539">Nucleus</keyword>
<comment type="similarity">
    <text evidence="3 9">Belongs to the NRAP family.</text>
</comment>
<dbReference type="Pfam" id="PF17404">
    <property type="entry name" value="Nrap_D3"/>
    <property type="match status" value="1"/>
</dbReference>
<evidence type="ECO:0000313" key="17">
    <source>
        <dbReference type="Proteomes" id="UP000694844"/>
    </source>
</evidence>
<evidence type="ECO:0000256" key="10">
    <source>
        <dbReference type="SAM" id="MobiDB-lite"/>
    </source>
</evidence>
<dbReference type="GeneID" id="111129049"/>
<evidence type="ECO:0000259" key="14">
    <source>
        <dbReference type="Pfam" id="PF17405"/>
    </source>
</evidence>
<evidence type="ECO:0000259" key="12">
    <source>
        <dbReference type="Pfam" id="PF17403"/>
    </source>
</evidence>
<evidence type="ECO:0000259" key="15">
    <source>
        <dbReference type="Pfam" id="PF17406"/>
    </source>
</evidence>
<dbReference type="InterPro" id="IPR035368">
    <property type="entry name" value="Nrap_D3"/>
</dbReference>
<organism evidence="17 18">
    <name type="scientific">Crassostrea virginica</name>
    <name type="common">Eastern oyster</name>
    <dbReference type="NCBI Taxonomy" id="6565"/>
    <lineage>
        <taxon>Eukaryota</taxon>
        <taxon>Metazoa</taxon>
        <taxon>Spiralia</taxon>
        <taxon>Lophotrochozoa</taxon>
        <taxon>Mollusca</taxon>
        <taxon>Bivalvia</taxon>
        <taxon>Autobranchia</taxon>
        <taxon>Pteriomorphia</taxon>
        <taxon>Ostreida</taxon>
        <taxon>Ostreoidea</taxon>
        <taxon>Ostreidae</taxon>
        <taxon>Crassostrea</taxon>
    </lineage>
</organism>
<evidence type="ECO:0000259" key="16">
    <source>
        <dbReference type="Pfam" id="PF17407"/>
    </source>
</evidence>
<dbReference type="InterPro" id="IPR035082">
    <property type="entry name" value="Nrap_D1"/>
</dbReference>
<name>A0A8B8DTG6_CRAVI</name>
<keyword evidence="5" id="KW-0158">Chromosome</keyword>
<dbReference type="Pfam" id="PF17406">
    <property type="entry name" value="Nrap_D5"/>
    <property type="match status" value="1"/>
</dbReference>
<dbReference type="Pfam" id="PF17407">
    <property type="entry name" value="Nrap_D6"/>
    <property type="match status" value="1"/>
</dbReference>
<comment type="subcellular location">
    <subcellularLocation>
        <location evidence="1">Chromosome</location>
    </subcellularLocation>
    <subcellularLocation>
        <location evidence="2 9">Nucleus</location>
        <location evidence="2 9">Nucleolus</location>
    </subcellularLocation>
</comment>
<evidence type="ECO:0000256" key="7">
    <source>
        <dbReference type="ARBA" id="ARBA00023242"/>
    </source>
</evidence>
<evidence type="ECO:0000256" key="5">
    <source>
        <dbReference type="ARBA" id="ARBA00022454"/>
    </source>
</evidence>
<dbReference type="PANTHER" id="PTHR17972">
    <property type="entry name" value="NUCLEOLAR RNA-ASSOCIATED PROTEIN"/>
    <property type="match status" value="1"/>
</dbReference>
<dbReference type="InterPro" id="IPR005554">
    <property type="entry name" value="NOL6/Upt22"/>
</dbReference>
<feature type="region of interest" description="Disordered" evidence="10">
    <location>
        <begin position="1"/>
        <end position="56"/>
    </location>
</feature>
<dbReference type="FunFam" id="1.10.1410.10:FF:000006">
    <property type="entry name" value="Nucleolar protein 6"/>
    <property type="match status" value="1"/>
</dbReference>
<feature type="domain" description="Nrap protein" evidence="13">
    <location>
        <begin position="470"/>
        <end position="629"/>
    </location>
</feature>
<dbReference type="GO" id="GO:0003723">
    <property type="term" value="F:RNA binding"/>
    <property type="evidence" value="ECO:0007669"/>
    <property type="project" value="UniProtKB-KW"/>
</dbReference>
<feature type="domain" description="Nrap protein" evidence="11">
    <location>
        <begin position="179"/>
        <end position="319"/>
    </location>
</feature>
<protein>
    <recommendedName>
        <fullName evidence="4 9">Nucleolar protein 6</fullName>
    </recommendedName>
</protein>
<dbReference type="KEGG" id="cvn:111129049"/>
<dbReference type="GO" id="GO:0034456">
    <property type="term" value="C:UTP-C complex"/>
    <property type="evidence" value="ECO:0007669"/>
    <property type="project" value="TreeGrafter"/>
</dbReference>
<proteinExistence type="inferred from homology"/>
<dbReference type="InterPro" id="IPR035371">
    <property type="entry name" value="Nrap_D6"/>
</dbReference>
<evidence type="ECO:0000256" key="4">
    <source>
        <dbReference type="ARBA" id="ARBA00016437"/>
    </source>
</evidence>
<dbReference type="Pfam" id="PF03813">
    <property type="entry name" value="Nrap"/>
    <property type="match status" value="1"/>
</dbReference>
<evidence type="ECO:0000256" key="2">
    <source>
        <dbReference type="ARBA" id="ARBA00004604"/>
    </source>
</evidence>
<evidence type="ECO:0000259" key="13">
    <source>
        <dbReference type="Pfam" id="PF17404"/>
    </source>
</evidence>
<dbReference type="Pfam" id="PF17405">
    <property type="entry name" value="Nrap_D4"/>
    <property type="match status" value="1"/>
</dbReference>
<dbReference type="RefSeq" id="XP_022330814.1">
    <property type="nucleotide sequence ID" value="XM_022475106.1"/>
</dbReference>
<dbReference type="OrthoDB" id="10251401at2759"/>
<evidence type="ECO:0000256" key="3">
    <source>
        <dbReference type="ARBA" id="ARBA00006674"/>
    </source>
</evidence>
<dbReference type="GO" id="GO:0005694">
    <property type="term" value="C:chromosome"/>
    <property type="evidence" value="ECO:0007669"/>
    <property type="project" value="UniProtKB-SubCell"/>
</dbReference>
<feature type="domain" description="Nrap protein" evidence="12">
    <location>
        <begin position="326"/>
        <end position="465"/>
    </location>
</feature>
<evidence type="ECO:0000256" key="8">
    <source>
        <dbReference type="ARBA" id="ARBA00035000"/>
    </source>
</evidence>
<evidence type="ECO:0000256" key="9">
    <source>
        <dbReference type="RuleBase" id="RU364032"/>
    </source>
</evidence>
<keyword evidence="6 9" id="KW-0694">RNA-binding</keyword>
<dbReference type="InterPro" id="IPR035369">
    <property type="entry name" value="Nrap_D4"/>
</dbReference>
<gene>
    <name evidence="18" type="primary">LOC111129049</name>
</gene>
<dbReference type="FunFam" id="1.10.1410.10:FF:000005">
    <property type="entry name" value="Nucleolar protein 6"/>
    <property type="match status" value="1"/>
</dbReference>
<dbReference type="Proteomes" id="UP000694844">
    <property type="component" value="Chromosome 4"/>
</dbReference>
<dbReference type="GO" id="GO:0006409">
    <property type="term" value="P:tRNA export from nucleus"/>
    <property type="evidence" value="ECO:0007669"/>
    <property type="project" value="TreeGrafter"/>
</dbReference>
<feature type="domain" description="Nrap protein" evidence="15">
    <location>
        <begin position="854"/>
        <end position="1009"/>
    </location>
</feature>
<evidence type="ECO:0000256" key="1">
    <source>
        <dbReference type="ARBA" id="ARBA00004286"/>
    </source>
</evidence>
<dbReference type="InterPro" id="IPR035370">
    <property type="entry name" value="Nrap_D5"/>
</dbReference>
<dbReference type="GO" id="GO:0032545">
    <property type="term" value="C:CURI complex"/>
    <property type="evidence" value="ECO:0007669"/>
    <property type="project" value="TreeGrafter"/>
</dbReference>
<sequence length="1171" mass="133584">MKRKQAPVVSDERTEDHDKQSESEESLSENSDAESSHDSEANGGHSASVPPGKKVKIMKRDLYRPPTNDELNQLKETQNLFHSSLFRLQVNELLTEIQLKEKRNQQINEAVLAVSQMIKSLKKSVEHELQSQKWLKNIRVPIHQNPRAVKGRFQFVPPREIVTAGSYVTGTCIKPSVTVDLVLVMPLECFQDKDFMNHRYLRKRAIYLAVIAKRLREVQGIQDLKYTYQNGNSLKPSLLLSYQGSGSRTVCLNITAVPEEGTFKLNRFHINKSNVRRQWFLEEEEGKSSTDKVTPTPFYNNTVLQDLTLTQNMEFLQRTLGNNTNIRDGISLLKVWLRQRELTQGFGGFSGFLISMFVAYLISQRKINPLMSSYQVMRNVLLHLAQTDWTKDPLTLCPSFDPFQQPDPCLFYEHFSIVFVDVTGFVNLCSDLSKGLYDRVRQEADLAVHFLEDRSVDSFSALFMTPVEFLRKFDVTLHLQDLSRKEVEELGLLDKYVDHGGDYIPAMKPDLLSLLCRGLGGRASLVQYRQLPVPQWDVESLPPSHESLGSVLVGLQLNPESAFSVLDKGPPADSPEAKEFREFWGDKSELRRFKDGSVCEAVPWTKKSLLSEKRSVCCRVVQHVLQRHVGISPEAVKCFSDQLDPLLQCSVNNNLGERYGTGEEQHNDVIQKYDELCKLLRNLKELPLSINSIQGSAPVFRYSEVFPPLPAMCSKDHKVGKGGRDTPQNYPKGCPDFNMSLKVICLLEGSGKWPDEKKPFNRLMAAFHIQLGESIKTQYGLPVSVYPRHIDVVKDNYVFRVTLGYTREIALTKMIRTPEGMVKYKDNEEALNLEREIQALPRLTSTLHGLQQLHASFSSTVRLAKRWMAAQLLSEYVCDEAVDIITAYLYLHPAPYTPPSTPLVGFQRFLYLVGHHDWMNSPLMVNLNEEFTAEDLEEIRARFQRERSSRAVLFLSTPFDKHSSYWTRHWPTAPILQRLVVLARGSHSLLHSLIQAGVDNSDFKQLFRPPLEMYDLIIHLTWKQLPRQHEAVDWEGGHLPMNRKKSVPSTSDPANTLQHFPVYDYDPASLYLNELKEMYGDFALFFYDKYGGKYIAVLWKPTAFTPKDFKVSHLAGRTVKTTDFGEGDITVVPNVEAIIDDFRILGRGLVSNIQIQCKAHLPSDTLTTHNA</sequence>
<feature type="compositionally biased region" description="Basic and acidic residues" evidence="10">
    <location>
        <begin position="10"/>
        <end position="22"/>
    </location>
</feature>
<evidence type="ECO:0000313" key="18">
    <source>
        <dbReference type="RefSeq" id="XP_022330814.1"/>
    </source>
</evidence>